<gene>
    <name evidence="2" type="ORF">HJG63_009042</name>
</gene>
<keyword evidence="3" id="KW-1185">Reference proteome</keyword>
<protein>
    <submittedName>
        <fullName evidence="2">Uncharacterized protein</fullName>
    </submittedName>
</protein>
<name>A0A7J8CHZ0_ROUAE</name>
<evidence type="ECO:0000256" key="1">
    <source>
        <dbReference type="SAM" id="MobiDB-lite"/>
    </source>
</evidence>
<organism evidence="2 3">
    <name type="scientific">Rousettus aegyptiacus</name>
    <name type="common">Egyptian fruit bat</name>
    <name type="synonym">Pteropus aegyptiacus</name>
    <dbReference type="NCBI Taxonomy" id="9407"/>
    <lineage>
        <taxon>Eukaryota</taxon>
        <taxon>Metazoa</taxon>
        <taxon>Chordata</taxon>
        <taxon>Craniata</taxon>
        <taxon>Vertebrata</taxon>
        <taxon>Euteleostomi</taxon>
        <taxon>Mammalia</taxon>
        <taxon>Eutheria</taxon>
        <taxon>Laurasiatheria</taxon>
        <taxon>Chiroptera</taxon>
        <taxon>Yinpterochiroptera</taxon>
        <taxon>Pteropodoidea</taxon>
        <taxon>Pteropodidae</taxon>
        <taxon>Rousettinae</taxon>
        <taxon>Rousettus</taxon>
    </lineage>
</organism>
<feature type="region of interest" description="Disordered" evidence="1">
    <location>
        <begin position="1"/>
        <end position="22"/>
    </location>
</feature>
<reference evidence="2 3" key="1">
    <citation type="journal article" date="2020" name="Nature">
        <title>Six reference-quality genomes reveal evolution of bat adaptations.</title>
        <authorList>
            <person name="Jebb D."/>
            <person name="Huang Z."/>
            <person name="Pippel M."/>
            <person name="Hughes G.M."/>
            <person name="Lavrichenko K."/>
            <person name="Devanna P."/>
            <person name="Winkler S."/>
            <person name="Jermiin L.S."/>
            <person name="Skirmuntt E.C."/>
            <person name="Katzourakis A."/>
            <person name="Burkitt-Gray L."/>
            <person name="Ray D.A."/>
            <person name="Sullivan K.A.M."/>
            <person name="Roscito J.G."/>
            <person name="Kirilenko B.M."/>
            <person name="Davalos L.M."/>
            <person name="Corthals A.P."/>
            <person name="Power M.L."/>
            <person name="Jones G."/>
            <person name="Ransome R.D."/>
            <person name="Dechmann D.K.N."/>
            <person name="Locatelli A.G."/>
            <person name="Puechmaille S.J."/>
            <person name="Fedrigo O."/>
            <person name="Jarvis E.D."/>
            <person name="Hiller M."/>
            <person name="Vernes S.C."/>
            <person name="Myers E.W."/>
            <person name="Teeling E.C."/>
        </authorList>
    </citation>
    <scope>NUCLEOTIDE SEQUENCE [LARGE SCALE GENOMIC DNA]</scope>
    <source>
        <strain evidence="2">MRouAeg1</strain>
        <tissue evidence="2">Muscle</tissue>
    </source>
</reference>
<comment type="caution">
    <text evidence="2">The sequence shown here is derived from an EMBL/GenBank/DDBJ whole genome shotgun (WGS) entry which is preliminary data.</text>
</comment>
<evidence type="ECO:0000313" key="3">
    <source>
        <dbReference type="Proteomes" id="UP000593571"/>
    </source>
</evidence>
<dbReference type="Proteomes" id="UP000593571">
    <property type="component" value="Unassembled WGS sequence"/>
</dbReference>
<sequence>MDLWNWDEASPQEVPPGNRLSGPEGAELGFYFHELALQGNTLTEETSWKGLPQRDWSSASPHPEAPWVAEHTSRALPWSGDCTHLACTRSEAWSSDSPALGPAPPSLNPAPFAGSNGVEGQNYTTSWKGANWCCPRRLSHPLGLGAAYGLHHLFEGVPEFRYHQLLRTEPAVGPHNFGSLLQN</sequence>
<proteinExistence type="predicted"/>
<dbReference type="AlphaFoldDB" id="A0A7J8CHZ0"/>
<accession>A0A7J8CHZ0</accession>
<dbReference type="EMBL" id="JACASE010000014">
    <property type="protein sequence ID" value="KAF6410504.1"/>
    <property type="molecule type" value="Genomic_DNA"/>
</dbReference>
<evidence type="ECO:0000313" key="2">
    <source>
        <dbReference type="EMBL" id="KAF6410504.1"/>
    </source>
</evidence>